<keyword evidence="4" id="KW-1185">Reference proteome</keyword>
<comment type="caution">
    <text evidence="3">The sequence shown here is derived from an EMBL/GenBank/DDBJ whole genome shotgun (WGS) entry which is preliminary data.</text>
</comment>
<dbReference type="EMBL" id="SODV01000001">
    <property type="protein sequence ID" value="TDW99724.1"/>
    <property type="molecule type" value="Genomic_DNA"/>
</dbReference>
<proteinExistence type="predicted"/>
<evidence type="ECO:0000313" key="4">
    <source>
        <dbReference type="Proteomes" id="UP000294498"/>
    </source>
</evidence>
<dbReference type="Pfam" id="PF13568">
    <property type="entry name" value="OMP_b-brl_2"/>
    <property type="match status" value="1"/>
</dbReference>
<evidence type="ECO:0000259" key="2">
    <source>
        <dbReference type="Pfam" id="PF13568"/>
    </source>
</evidence>
<gene>
    <name evidence="3" type="ORF">EDB95_0734</name>
</gene>
<reference evidence="3 4" key="1">
    <citation type="submission" date="2019-03" db="EMBL/GenBank/DDBJ databases">
        <title>Genomic Encyclopedia of Type Strains, Phase IV (KMG-IV): sequencing the most valuable type-strain genomes for metagenomic binning, comparative biology and taxonomic classification.</title>
        <authorList>
            <person name="Goeker M."/>
        </authorList>
    </citation>
    <scope>NUCLEOTIDE SEQUENCE [LARGE SCALE GENOMIC DNA]</scope>
    <source>
        <strain evidence="3 4">DSM 100059</strain>
    </source>
</reference>
<feature type="signal peptide" evidence="1">
    <location>
        <begin position="1"/>
        <end position="19"/>
    </location>
</feature>
<dbReference type="InterPro" id="IPR025665">
    <property type="entry name" value="Beta-barrel_OMP_2"/>
</dbReference>
<dbReference type="Proteomes" id="UP000294498">
    <property type="component" value="Unassembled WGS sequence"/>
</dbReference>
<dbReference type="AlphaFoldDB" id="A0A4R8DQP2"/>
<keyword evidence="1" id="KW-0732">Signal</keyword>
<protein>
    <submittedName>
        <fullName evidence="3">Outer membrane protein with beta-barrel domain</fullName>
    </submittedName>
</protein>
<evidence type="ECO:0000313" key="3">
    <source>
        <dbReference type="EMBL" id="TDW99724.1"/>
    </source>
</evidence>
<name>A0A4R8DQP2_9BACT</name>
<feature type="chain" id="PRO_5020659573" evidence="1">
    <location>
        <begin position="20"/>
        <end position="244"/>
    </location>
</feature>
<dbReference type="RefSeq" id="WP_162852471.1">
    <property type="nucleotide sequence ID" value="NZ_SODV01000001.1"/>
</dbReference>
<evidence type="ECO:0000256" key="1">
    <source>
        <dbReference type="SAM" id="SignalP"/>
    </source>
</evidence>
<accession>A0A4R8DQP2</accession>
<organism evidence="3 4">
    <name type="scientific">Dinghuibacter silviterrae</name>
    <dbReference type="NCBI Taxonomy" id="1539049"/>
    <lineage>
        <taxon>Bacteria</taxon>
        <taxon>Pseudomonadati</taxon>
        <taxon>Bacteroidota</taxon>
        <taxon>Chitinophagia</taxon>
        <taxon>Chitinophagales</taxon>
        <taxon>Chitinophagaceae</taxon>
        <taxon>Dinghuibacter</taxon>
    </lineage>
</organism>
<feature type="domain" description="Outer membrane protein beta-barrel" evidence="2">
    <location>
        <begin position="81"/>
        <end position="210"/>
    </location>
</feature>
<sequence length="244" mass="27170">MKRILIVMAVSMFAVHAMAQKHSADSTATVKPKKKGGFVLGDHANDHLLIQLGYSDFFHKQDSVATKAFGRSFNMYFMMAFNDVNDPRFSVAAGLGFGTDNYYLNKERIDLTNPTRGTFYSDTADNYRRSKLALAYLELPAELRYSTNPTNPNHAWKFAIGMKAGLLLNAHTKVKMIRDINGLTNYTTKVKDNHLFTPGRFVGTFRVGYGVLSLFGQTDISNFFKSGSGPTLRPWTLGITVSGL</sequence>